<feature type="non-terminal residue" evidence="1">
    <location>
        <position position="189"/>
    </location>
</feature>
<sequence>MFTEPKSQTKRRVAIIGGGLVGALAALYFARRDWNVDLFELRKDPRIQENRAGLSQKSINLALSTRGLSALANTGLNLDEMILNFVIPMKGRMIHLDKGELRSQSYGIFGECIHSVERKTLLELLLNTTRKFTNVNIFFQYQMKSCNFDSGLLEFVNKVEGTTIQHTADLIIGADGAYSSVRSQLMRVI</sequence>
<keyword evidence="2" id="KW-1185">Reference proteome</keyword>
<protein>
    <submittedName>
        <fullName evidence="1">12026_t:CDS:1</fullName>
    </submittedName>
</protein>
<organism evidence="1 2">
    <name type="scientific">Cetraspora pellucida</name>
    <dbReference type="NCBI Taxonomy" id="1433469"/>
    <lineage>
        <taxon>Eukaryota</taxon>
        <taxon>Fungi</taxon>
        <taxon>Fungi incertae sedis</taxon>
        <taxon>Mucoromycota</taxon>
        <taxon>Glomeromycotina</taxon>
        <taxon>Glomeromycetes</taxon>
        <taxon>Diversisporales</taxon>
        <taxon>Gigasporaceae</taxon>
        <taxon>Cetraspora</taxon>
    </lineage>
</organism>
<dbReference type="EMBL" id="CAJVPW010015701">
    <property type="protein sequence ID" value="CAG8664188.1"/>
    <property type="molecule type" value="Genomic_DNA"/>
</dbReference>
<accession>A0ACA9NM19</accession>
<evidence type="ECO:0000313" key="1">
    <source>
        <dbReference type="EMBL" id="CAG8664188.1"/>
    </source>
</evidence>
<reference evidence="1" key="1">
    <citation type="submission" date="2021-06" db="EMBL/GenBank/DDBJ databases">
        <authorList>
            <person name="Kallberg Y."/>
            <person name="Tangrot J."/>
            <person name="Rosling A."/>
        </authorList>
    </citation>
    <scope>NUCLEOTIDE SEQUENCE</scope>
    <source>
        <strain evidence="1">28 12/20/2015</strain>
    </source>
</reference>
<comment type="caution">
    <text evidence="1">The sequence shown here is derived from an EMBL/GenBank/DDBJ whole genome shotgun (WGS) entry which is preliminary data.</text>
</comment>
<proteinExistence type="predicted"/>
<gene>
    <name evidence="1" type="ORF">SPELUC_LOCUS9394</name>
</gene>
<evidence type="ECO:0000313" key="2">
    <source>
        <dbReference type="Proteomes" id="UP000789366"/>
    </source>
</evidence>
<dbReference type="Proteomes" id="UP000789366">
    <property type="component" value="Unassembled WGS sequence"/>
</dbReference>
<feature type="non-terminal residue" evidence="1">
    <location>
        <position position="1"/>
    </location>
</feature>
<name>A0ACA9NM19_9GLOM</name>